<evidence type="ECO:0000256" key="4">
    <source>
        <dbReference type="SAM" id="Phobius"/>
    </source>
</evidence>
<dbReference type="PANTHER" id="PTHR10434:SF40">
    <property type="entry name" value="1-ACYL-SN-GLYCEROL-3-PHOSPHATE ACYLTRANSFERASE"/>
    <property type="match status" value="1"/>
</dbReference>
<dbReference type="GO" id="GO:0006654">
    <property type="term" value="P:phosphatidic acid biosynthetic process"/>
    <property type="evidence" value="ECO:0007669"/>
    <property type="project" value="TreeGrafter"/>
</dbReference>
<name>A0A6M0K0Y5_9GAMM</name>
<keyword evidence="2 6" id="KW-0808">Transferase</keyword>
<dbReference type="PANTHER" id="PTHR10434">
    <property type="entry name" value="1-ACYL-SN-GLYCEROL-3-PHOSPHATE ACYLTRANSFERASE"/>
    <property type="match status" value="1"/>
</dbReference>
<dbReference type="Proteomes" id="UP000483379">
    <property type="component" value="Unassembled WGS sequence"/>
</dbReference>
<dbReference type="GO" id="GO:0003841">
    <property type="term" value="F:1-acylglycerol-3-phosphate O-acyltransferase activity"/>
    <property type="evidence" value="ECO:0007669"/>
    <property type="project" value="TreeGrafter"/>
</dbReference>
<evidence type="ECO:0000256" key="2">
    <source>
        <dbReference type="ARBA" id="ARBA00022679"/>
    </source>
</evidence>
<dbReference type="EMBL" id="JAAIJQ010000051">
    <property type="protein sequence ID" value="NEV63436.1"/>
    <property type="molecule type" value="Genomic_DNA"/>
</dbReference>
<proteinExistence type="predicted"/>
<evidence type="ECO:0000313" key="7">
    <source>
        <dbReference type="Proteomes" id="UP000483379"/>
    </source>
</evidence>
<dbReference type="SUPFAM" id="SSF69593">
    <property type="entry name" value="Glycerol-3-phosphate (1)-acyltransferase"/>
    <property type="match status" value="1"/>
</dbReference>
<feature type="domain" description="Phospholipid/glycerol acyltransferase" evidence="5">
    <location>
        <begin position="72"/>
        <end position="187"/>
    </location>
</feature>
<accession>A0A6M0K0Y5</accession>
<keyword evidence="4" id="KW-0812">Transmembrane</keyword>
<keyword evidence="4" id="KW-0472">Membrane</keyword>
<keyword evidence="7" id="KW-1185">Reference proteome</keyword>
<keyword evidence="3 6" id="KW-0012">Acyltransferase</keyword>
<dbReference type="SMART" id="SM00563">
    <property type="entry name" value="PlsC"/>
    <property type="match status" value="1"/>
</dbReference>
<sequence>MIFLRSLLYQVVLILSSLFFSIIILGVSIRPALARCDRVAKYWGLTNLWALRTLCGLSYRIRGLEHLPDEPIVLLSKHQSAWETIAFRAILPEQQSWVLKQELTRIPFFGWALMRCGPIAIDRSAGRREITRLVQEGTEQLGSGRNVVIFPEGTRVAPGARHSYGVGGALLAARSGRRVVPIAHNAGVFWGRRSFVKRPGVIDVIVGPVIETQGRKATEINAMTEDWIEGAVAELPSA</sequence>
<comment type="caution">
    <text evidence="6">The sequence shown here is derived from an EMBL/GenBank/DDBJ whole genome shotgun (WGS) entry which is preliminary data.</text>
</comment>
<organism evidence="6 7">
    <name type="scientific">Thiorhodococcus minor</name>
    <dbReference type="NCBI Taxonomy" id="57489"/>
    <lineage>
        <taxon>Bacteria</taxon>
        <taxon>Pseudomonadati</taxon>
        <taxon>Pseudomonadota</taxon>
        <taxon>Gammaproteobacteria</taxon>
        <taxon>Chromatiales</taxon>
        <taxon>Chromatiaceae</taxon>
        <taxon>Thiorhodococcus</taxon>
    </lineage>
</organism>
<evidence type="ECO:0000259" key="5">
    <source>
        <dbReference type="SMART" id="SM00563"/>
    </source>
</evidence>
<dbReference type="AlphaFoldDB" id="A0A6M0K0Y5"/>
<comment type="pathway">
    <text evidence="1">Lipid metabolism.</text>
</comment>
<keyword evidence="4" id="KW-1133">Transmembrane helix</keyword>
<feature type="transmembrane region" description="Helical" evidence="4">
    <location>
        <begin position="7"/>
        <end position="29"/>
    </location>
</feature>
<evidence type="ECO:0000313" key="6">
    <source>
        <dbReference type="EMBL" id="NEV63436.1"/>
    </source>
</evidence>
<evidence type="ECO:0000256" key="1">
    <source>
        <dbReference type="ARBA" id="ARBA00005189"/>
    </source>
</evidence>
<dbReference type="CDD" id="cd07989">
    <property type="entry name" value="LPLAT_AGPAT-like"/>
    <property type="match status" value="1"/>
</dbReference>
<dbReference type="InterPro" id="IPR002123">
    <property type="entry name" value="Plipid/glycerol_acylTrfase"/>
</dbReference>
<protein>
    <submittedName>
        <fullName evidence="6">1-acyl-sn-glycerol-3-phosphate acyltransferase</fullName>
    </submittedName>
</protein>
<gene>
    <name evidence="6" type="ORF">G3446_16345</name>
</gene>
<evidence type="ECO:0000256" key="3">
    <source>
        <dbReference type="ARBA" id="ARBA00023315"/>
    </source>
</evidence>
<dbReference type="Pfam" id="PF01553">
    <property type="entry name" value="Acyltransferase"/>
    <property type="match status" value="1"/>
</dbReference>
<dbReference type="RefSeq" id="WP_164453900.1">
    <property type="nucleotide sequence ID" value="NZ_JAAIJQ010000051.1"/>
</dbReference>
<reference evidence="6 7" key="1">
    <citation type="submission" date="2020-02" db="EMBL/GenBank/DDBJ databases">
        <title>Genome sequences of Thiorhodococcus mannitoliphagus and Thiorhodococcus minor, purple sulfur photosynthetic bacteria in the gammaproteobacterial family, Chromatiaceae.</title>
        <authorList>
            <person name="Aviles F.A."/>
            <person name="Meyer T.E."/>
            <person name="Kyndt J.A."/>
        </authorList>
    </citation>
    <scope>NUCLEOTIDE SEQUENCE [LARGE SCALE GENOMIC DNA]</scope>
    <source>
        <strain evidence="6 7">DSM 11518</strain>
    </source>
</reference>